<evidence type="ECO:0000259" key="2">
    <source>
        <dbReference type="Pfam" id="PF08550"/>
    </source>
</evidence>
<feature type="compositionally biased region" description="Low complexity" evidence="1">
    <location>
        <begin position="301"/>
        <end position="310"/>
    </location>
</feature>
<dbReference type="Pfam" id="PF08550">
    <property type="entry name" value="GATA_AreA"/>
    <property type="match status" value="1"/>
</dbReference>
<keyword evidence="4" id="KW-1185">Reference proteome</keyword>
<sequence>MTVNPISDHCVDYLSYNFDLFDLHTSWKYSTRHKDSITNGRRLENASWRKFYQMKNKLQQIHPSELNWQKESDVVWLYGPFHTYDPLPILEAQYAATKTNFSKNSEKSIINKTTDINNNNNNTSTDNLKPVLKKRSDQDDFLQTLREIYLENKSLKGRKANNKFENETSNIDNSDSDLSPTTLMLSIQRVESKTKVYQKNNSLRSRDDASDSPSDRPFFYSNSKSLPQIYKHGKRLENTGCAPDTIQLTLENLDAKSPSTMKQIRFKKNVEKRLYVGEDDVSSLNEQSQKFSQPRKKSLGKKSISPSNSSSNLLELIVNSSNEGVGHSIEDFQDAMEYTDSTKEEFNEMSTKKNLSEILKISYKIDNPTGKGVKLNFLLDDSDDSDDEASTSEDENNSENEVNFQVLPKGVDKELWEKIIPMRNVTRSDSTKSLNALGNRHYSNSNSNLIALQKFEKNNNGIPRSASPSPMSPTLKYNIPDIPRHKFPPGITTPKQLDEYYANLYHDSDGNDSDENESYTRRFIDVGANAIELGGWLTKSAVRSVGGWF</sequence>
<dbReference type="Proteomes" id="UP001211065">
    <property type="component" value="Unassembled WGS sequence"/>
</dbReference>
<dbReference type="GO" id="GO:0042149">
    <property type="term" value="P:cellular response to glucose starvation"/>
    <property type="evidence" value="ECO:0007669"/>
    <property type="project" value="TreeGrafter"/>
</dbReference>
<name>A0AAD5TWT6_9FUNG</name>
<dbReference type="InterPro" id="IPR052292">
    <property type="entry name" value="Glucose_repression_reg"/>
</dbReference>
<feature type="compositionally biased region" description="Acidic residues" evidence="1">
    <location>
        <begin position="380"/>
        <end position="398"/>
    </location>
</feature>
<feature type="domain" description="Nitrogen regulatory protein areA GATA-like" evidence="2">
    <location>
        <begin position="26"/>
        <end position="49"/>
    </location>
</feature>
<feature type="compositionally biased region" description="Polar residues" evidence="1">
    <location>
        <begin position="283"/>
        <end position="292"/>
    </location>
</feature>
<gene>
    <name evidence="3" type="ORF">HK099_007705</name>
</gene>
<dbReference type="AlphaFoldDB" id="A0AAD5TWT6"/>
<dbReference type="PANTHER" id="PTHR28051">
    <property type="entry name" value="PROTEIN MTL1-RELATED"/>
    <property type="match status" value="1"/>
</dbReference>
<dbReference type="GO" id="GO:0005773">
    <property type="term" value="C:vacuole"/>
    <property type="evidence" value="ECO:0007669"/>
    <property type="project" value="GOC"/>
</dbReference>
<evidence type="ECO:0000313" key="4">
    <source>
        <dbReference type="Proteomes" id="UP001211065"/>
    </source>
</evidence>
<protein>
    <recommendedName>
        <fullName evidence="2">Nitrogen regulatory protein areA GATA-like domain-containing protein</fullName>
    </recommendedName>
</protein>
<evidence type="ECO:0000256" key="1">
    <source>
        <dbReference type="SAM" id="MobiDB-lite"/>
    </source>
</evidence>
<dbReference type="PANTHER" id="PTHR28051:SF1">
    <property type="entry name" value="PROTEIN MTL1-RELATED"/>
    <property type="match status" value="1"/>
</dbReference>
<organism evidence="3 4">
    <name type="scientific">Clydaea vesicula</name>
    <dbReference type="NCBI Taxonomy" id="447962"/>
    <lineage>
        <taxon>Eukaryota</taxon>
        <taxon>Fungi</taxon>
        <taxon>Fungi incertae sedis</taxon>
        <taxon>Chytridiomycota</taxon>
        <taxon>Chytridiomycota incertae sedis</taxon>
        <taxon>Chytridiomycetes</taxon>
        <taxon>Lobulomycetales</taxon>
        <taxon>Lobulomycetaceae</taxon>
        <taxon>Clydaea</taxon>
    </lineage>
</organism>
<feature type="region of interest" description="Disordered" evidence="1">
    <location>
        <begin position="379"/>
        <end position="401"/>
    </location>
</feature>
<proteinExistence type="predicted"/>
<dbReference type="InterPro" id="IPR013860">
    <property type="entry name" value="AreA_GATA"/>
</dbReference>
<feature type="region of interest" description="Disordered" evidence="1">
    <location>
        <begin position="198"/>
        <end position="222"/>
    </location>
</feature>
<comment type="caution">
    <text evidence="3">The sequence shown here is derived from an EMBL/GenBank/DDBJ whole genome shotgun (WGS) entry which is preliminary data.</text>
</comment>
<dbReference type="GO" id="GO:0007039">
    <property type="term" value="P:protein catabolic process in the vacuole"/>
    <property type="evidence" value="ECO:0007669"/>
    <property type="project" value="TreeGrafter"/>
</dbReference>
<feature type="region of interest" description="Disordered" evidence="1">
    <location>
        <begin position="283"/>
        <end position="310"/>
    </location>
</feature>
<evidence type="ECO:0000313" key="3">
    <source>
        <dbReference type="EMBL" id="KAJ3212590.1"/>
    </source>
</evidence>
<reference evidence="3" key="1">
    <citation type="submission" date="2020-05" db="EMBL/GenBank/DDBJ databases">
        <title>Phylogenomic resolution of chytrid fungi.</title>
        <authorList>
            <person name="Stajich J.E."/>
            <person name="Amses K."/>
            <person name="Simmons R."/>
            <person name="Seto K."/>
            <person name="Myers J."/>
            <person name="Bonds A."/>
            <person name="Quandt C.A."/>
            <person name="Barry K."/>
            <person name="Liu P."/>
            <person name="Grigoriev I."/>
            <person name="Longcore J.E."/>
            <person name="James T.Y."/>
        </authorList>
    </citation>
    <scope>NUCLEOTIDE SEQUENCE</scope>
    <source>
        <strain evidence="3">JEL0476</strain>
    </source>
</reference>
<accession>A0AAD5TWT6</accession>
<feature type="non-terminal residue" evidence="3">
    <location>
        <position position="549"/>
    </location>
</feature>
<dbReference type="EMBL" id="JADGJW010000772">
    <property type="protein sequence ID" value="KAJ3212590.1"/>
    <property type="molecule type" value="Genomic_DNA"/>
</dbReference>